<feature type="chain" id="PRO_5022097442" description="DM13 domain-containing protein" evidence="1">
    <location>
        <begin position="24"/>
        <end position="158"/>
    </location>
</feature>
<dbReference type="Pfam" id="PF10517">
    <property type="entry name" value="DM13"/>
    <property type="match status" value="1"/>
</dbReference>
<protein>
    <recommendedName>
        <fullName evidence="2">DM13 domain-containing protein</fullName>
    </recommendedName>
</protein>
<dbReference type="OrthoDB" id="463944at2"/>
<proteinExistence type="predicted"/>
<name>A0A563VRH6_9CYAN</name>
<keyword evidence="4" id="KW-1185">Reference proteome</keyword>
<dbReference type="InterPro" id="IPR019545">
    <property type="entry name" value="DM13_domain"/>
</dbReference>
<gene>
    <name evidence="3" type="ORF">H1P_2240004</name>
</gene>
<dbReference type="AlphaFoldDB" id="A0A563VRH6"/>
<evidence type="ECO:0000259" key="2">
    <source>
        <dbReference type="PROSITE" id="PS51549"/>
    </source>
</evidence>
<sequence>MKLLHLSAISLTSALLLTTVSSAIFTPQVKANSVSQLTQLVANKEATANVIAQGDFVTVEQDHPTEGKAKIIEENGQRYLAFDADFTTAEGPAVKVLLHRSNSVSVNLNEEDYITIAPLQSFDGTQKYLIPDGVDLDEYQSVAIWCEQFNVTFGYAAL</sequence>
<dbReference type="PROSITE" id="PS51549">
    <property type="entry name" value="DM13"/>
    <property type="match status" value="1"/>
</dbReference>
<keyword evidence="1" id="KW-0732">Signal</keyword>
<reference evidence="3 4" key="1">
    <citation type="submission" date="2019-01" db="EMBL/GenBank/DDBJ databases">
        <authorList>
            <person name="Brito A."/>
        </authorList>
    </citation>
    <scope>NUCLEOTIDE SEQUENCE [LARGE SCALE GENOMIC DNA]</scope>
    <source>
        <strain evidence="3">1</strain>
    </source>
</reference>
<evidence type="ECO:0000313" key="3">
    <source>
        <dbReference type="EMBL" id="VEP13877.1"/>
    </source>
</evidence>
<dbReference type="EMBL" id="CAACVJ010000140">
    <property type="protein sequence ID" value="VEP13877.1"/>
    <property type="molecule type" value="Genomic_DNA"/>
</dbReference>
<evidence type="ECO:0000313" key="4">
    <source>
        <dbReference type="Proteomes" id="UP000320055"/>
    </source>
</evidence>
<organism evidence="3 4">
    <name type="scientific">Hyella patelloides LEGE 07179</name>
    <dbReference type="NCBI Taxonomy" id="945734"/>
    <lineage>
        <taxon>Bacteria</taxon>
        <taxon>Bacillati</taxon>
        <taxon>Cyanobacteriota</taxon>
        <taxon>Cyanophyceae</taxon>
        <taxon>Pleurocapsales</taxon>
        <taxon>Hyellaceae</taxon>
        <taxon>Hyella</taxon>
    </lineage>
</organism>
<dbReference type="RefSeq" id="WP_144872124.1">
    <property type="nucleotide sequence ID" value="NZ_LR213970.1"/>
</dbReference>
<evidence type="ECO:0000256" key="1">
    <source>
        <dbReference type="SAM" id="SignalP"/>
    </source>
</evidence>
<accession>A0A563VRH6</accession>
<feature type="domain" description="DM13" evidence="2">
    <location>
        <begin position="54"/>
        <end position="158"/>
    </location>
</feature>
<feature type="signal peptide" evidence="1">
    <location>
        <begin position="1"/>
        <end position="23"/>
    </location>
</feature>
<dbReference type="Proteomes" id="UP000320055">
    <property type="component" value="Unassembled WGS sequence"/>
</dbReference>